<feature type="region of interest" description="Disordered" evidence="1">
    <location>
        <begin position="261"/>
        <end position="285"/>
    </location>
</feature>
<protein>
    <recommendedName>
        <fullName evidence="2">CRAL-TRIO domain-containing protein</fullName>
    </recommendedName>
</protein>
<dbReference type="PANTHER" id="PTHR10174:SF222">
    <property type="entry name" value="GH10083P-RELATED"/>
    <property type="match status" value="1"/>
</dbReference>
<dbReference type="AlphaFoldDB" id="A0A9P0MQX5"/>
<dbReference type="PROSITE" id="PS50191">
    <property type="entry name" value="CRAL_TRIO"/>
    <property type="match status" value="1"/>
</dbReference>
<dbReference type="PRINTS" id="PR00180">
    <property type="entry name" value="CRETINALDHBP"/>
</dbReference>
<evidence type="ECO:0000256" key="1">
    <source>
        <dbReference type="SAM" id="MobiDB-lite"/>
    </source>
</evidence>
<dbReference type="InterPro" id="IPR001251">
    <property type="entry name" value="CRAL-TRIO_dom"/>
</dbReference>
<dbReference type="CDD" id="cd00170">
    <property type="entry name" value="SEC14"/>
    <property type="match status" value="1"/>
</dbReference>
<name>A0A9P0MQX5_NEZVI</name>
<organism evidence="3 4">
    <name type="scientific">Nezara viridula</name>
    <name type="common">Southern green stink bug</name>
    <name type="synonym">Cimex viridulus</name>
    <dbReference type="NCBI Taxonomy" id="85310"/>
    <lineage>
        <taxon>Eukaryota</taxon>
        <taxon>Metazoa</taxon>
        <taxon>Ecdysozoa</taxon>
        <taxon>Arthropoda</taxon>
        <taxon>Hexapoda</taxon>
        <taxon>Insecta</taxon>
        <taxon>Pterygota</taxon>
        <taxon>Neoptera</taxon>
        <taxon>Paraneoptera</taxon>
        <taxon>Hemiptera</taxon>
        <taxon>Heteroptera</taxon>
        <taxon>Panheteroptera</taxon>
        <taxon>Pentatomomorpha</taxon>
        <taxon>Pentatomoidea</taxon>
        <taxon>Pentatomidae</taxon>
        <taxon>Pentatominae</taxon>
        <taxon>Nezara</taxon>
    </lineage>
</organism>
<proteinExistence type="predicted"/>
<dbReference type="EMBL" id="OV725080">
    <property type="protein sequence ID" value="CAH1399776.1"/>
    <property type="molecule type" value="Genomic_DNA"/>
</dbReference>
<dbReference type="GO" id="GO:0016020">
    <property type="term" value="C:membrane"/>
    <property type="evidence" value="ECO:0007669"/>
    <property type="project" value="TreeGrafter"/>
</dbReference>
<sequence length="293" mass="33499">MVGEISNKRNKEAVEEDVQRLRDWLDKQPHLPHDVEHFLMLAFVCGTKTLEAAKRKLDAYYSNRNRAVKLYDEVTRDVNAQFREKSRAVKQFLLTNTTPEGYLVYFVTLNDCFSKAFDHPHEGARMLMLLEVAMKKFADLNGCYAFFDCTGFPPSALTMFSPTVVASSLGCFQDGYPIKFKGCCVFNAPPLVEFMVNKLVKPVMKDKLFDRIKVVNDGASSLKDYIPLEMLPSDYGGNDKSSAELNDYWLDQMEENKEWLMQSSKQVSDEKKRPPDSQNTYGIDGTFRKLAVD</sequence>
<dbReference type="GO" id="GO:1902936">
    <property type="term" value="F:phosphatidylinositol bisphosphate binding"/>
    <property type="evidence" value="ECO:0007669"/>
    <property type="project" value="TreeGrafter"/>
</dbReference>
<gene>
    <name evidence="3" type="ORF">NEZAVI_LOCUS9156</name>
</gene>
<dbReference type="SUPFAM" id="SSF52087">
    <property type="entry name" value="CRAL/TRIO domain"/>
    <property type="match status" value="1"/>
</dbReference>
<keyword evidence="4" id="KW-1185">Reference proteome</keyword>
<reference evidence="3" key="1">
    <citation type="submission" date="2022-01" db="EMBL/GenBank/DDBJ databases">
        <authorList>
            <person name="King R."/>
        </authorList>
    </citation>
    <scope>NUCLEOTIDE SEQUENCE</scope>
</reference>
<dbReference type="InterPro" id="IPR036865">
    <property type="entry name" value="CRAL-TRIO_dom_sf"/>
</dbReference>
<evidence type="ECO:0000313" key="4">
    <source>
        <dbReference type="Proteomes" id="UP001152798"/>
    </source>
</evidence>
<dbReference type="PANTHER" id="PTHR10174">
    <property type="entry name" value="ALPHA-TOCOPHEROL TRANSFER PROTEIN-RELATED"/>
    <property type="match status" value="1"/>
</dbReference>
<feature type="domain" description="CRAL-TRIO" evidence="2">
    <location>
        <begin position="146"/>
        <end position="243"/>
    </location>
</feature>
<evidence type="ECO:0000313" key="3">
    <source>
        <dbReference type="EMBL" id="CAH1399776.1"/>
    </source>
</evidence>
<dbReference type="OrthoDB" id="6602958at2759"/>
<evidence type="ECO:0000259" key="2">
    <source>
        <dbReference type="PROSITE" id="PS50191"/>
    </source>
</evidence>
<dbReference type="Gene3D" id="1.20.5.1200">
    <property type="entry name" value="Alpha-tocopherol transfer"/>
    <property type="match status" value="1"/>
</dbReference>
<accession>A0A9P0MQX5</accession>
<dbReference type="Pfam" id="PF00650">
    <property type="entry name" value="CRAL_TRIO"/>
    <property type="match status" value="1"/>
</dbReference>
<dbReference type="Proteomes" id="UP001152798">
    <property type="component" value="Chromosome 4"/>
</dbReference>
<dbReference type="SMART" id="SM00516">
    <property type="entry name" value="SEC14"/>
    <property type="match status" value="1"/>
</dbReference>
<dbReference type="Gene3D" id="3.40.525.10">
    <property type="entry name" value="CRAL-TRIO lipid binding domain"/>
    <property type="match status" value="1"/>
</dbReference>